<dbReference type="InterPro" id="IPR016035">
    <property type="entry name" value="Acyl_Trfase/lysoPLipase"/>
</dbReference>
<dbReference type="NCBIfam" id="TIGR01733">
    <property type="entry name" value="AA-adenyl-dom"/>
    <property type="match status" value="1"/>
</dbReference>
<reference evidence="9" key="1">
    <citation type="submission" date="2017-02" db="EMBL/GenBank/DDBJ databases">
        <authorList>
            <person name="Varghese N."/>
            <person name="Submissions S."/>
        </authorList>
    </citation>
    <scope>NUCLEOTIDE SEQUENCE [LARGE SCALE GENOMIC DNA]</scope>
    <source>
        <strain evidence="9">DSM 22224</strain>
    </source>
</reference>
<dbReference type="Gene3D" id="3.40.47.10">
    <property type="match status" value="1"/>
</dbReference>
<dbReference type="SUPFAM" id="SSF53901">
    <property type="entry name" value="Thiolase-like"/>
    <property type="match status" value="1"/>
</dbReference>
<feature type="domain" description="Carrier" evidence="6">
    <location>
        <begin position="1348"/>
        <end position="1423"/>
    </location>
</feature>
<dbReference type="STRING" id="634771.SAMN04488128_1137"/>
<dbReference type="CDD" id="cd05930">
    <property type="entry name" value="A_NRPS"/>
    <property type="match status" value="1"/>
</dbReference>
<dbReference type="EMBL" id="FUWZ01000013">
    <property type="protein sequence ID" value="SKA48494.1"/>
    <property type="molecule type" value="Genomic_DNA"/>
</dbReference>
<dbReference type="Gene3D" id="3.30.70.3290">
    <property type="match status" value="1"/>
</dbReference>
<dbReference type="Gene3D" id="3.30.559.10">
    <property type="entry name" value="Chloramphenicol acetyltransferase-like domain"/>
    <property type="match status" value="1"/>
</dbReference>
<dbReference type="InterPro" id="IPR036291">
    <property type="entry name" value="NAD(P)-bd_dom_sf"/>
</dbReference>
<dbReference type="PANTHER" id="PTHR45527">
    <property type="entry name" value="NONRIBOSOMAL PEPTIDE SYNTHETASE"/>
    <property type="match status" value="1"/>
</dbReference>
<dbReference type="Pfam" id="PF00550">
    <property type="entry name" value="PP-binding"/>
    <property type="match status" value="2"/>
</dbReference>
<dbReference type="Pfam" id="PF00109">
    <property type="entry name" value="ketoacyl-synt"/>
    <property type="match status" value="1"/>
</dbReference>
<dbReference type="Pfam" id="PF22621">
    <property type="entry name" value="CurL-like_PKS_C"/>
    <property type="match status" value="1"/>
</dbReference>
<keyword evidence="2" id="KW-0596">Phosphopantetheine</keyword>
<dbReference type="InterPro" id="IPR000873">
    <property type="entry name" value="AMP-dep_synth/lig_dom"/>
</dbReference>
<evidence type="ECO:0000256" key="4">
    <source>
        <dbReference type="ARBA" id="ARBA00022679"/>
    </source>
</evidence>
<keyword evidence="9" id="KW-1185">Reference proteome</keyword>
<dbReference type="GO" id="GO:0043041">
    <property type="term" value="P:amino acid activation for nonribosomal peptide biosynthetic process"/>
    <property type="evidence" value="ECO:0007669"/>
    <property type="project" value="TreeGrafter"/>
</dbReference>
<dbReference type="SUPFAM" id="SSF52151">
    <property type="entry name" value="FabD/lysophospholipase-like"/>
    <property type="match status" value="1"/>
</dbReference>
<evidence type="ECO:0000256" key="3">
    <source>
        <dbReference type="ARBA" id="ARBA00022553"/>
    </source>
</evidence>
<dbReference type="PANTHER" id="PTHR45527:SF1">
    <property type="entry name" value="FATTY ACID SYNTHASE"/>
    <property type="match status" value="1"/>
</dbReference>
<organism evidence="8 9">
    <name type="scientific">Chitinophaga eiseniae</name>
    <dbReference type="NCBI Taxonomy" id="634771"/>
    <lineage>
        <taxon>Bacteria</taxon>
        <taxon>Pseudomonadati</taxon>
        <taxon>Bacteroidota</taxon>
        <taxon>Chitinophagia</taxon>
        <taxon>Chitinophagales</taxon>
        <taxon>Chitinophagaceae</taxon>
        <taxon>Chitinophaga</taxon>
    </lineage>
</organism>
<dbReference type="SMART" id="SM00827">
    <property type="entry name" value="PKS_AT"/>
    <property type="match status" value="1"/>
</dbReference>
<dbReference type="GO" id="GO:0031177">
    <property type="term" value="F:phosphopantetheine binding"/>
    <property type="evidence" value="ECO:0007669"/>
    <property type="project" value="InterPro"/>
</dbReference>
<dbReference type="GO" id="GO:0005829">
    <property type="term" value="C:cytosol"/>
    <property type="evidence" value="ECO:0007669"/>
    <property type="project" value="TreeGrafter"/>
</dbReference>
<dbReference type="OrthoDB" id="9778690at2"/>
<dbReference type="SUPFAM" id="SSF56801">
    <property type="entry name" value="Acetyl-CoA synthetase-like"/>
    <property type="match status" value="1"/>
</dbReference>
<dbReference type="Gene3D" id="3.40.50.12780">
    <property type="entry name" value="N-terminal domain of ligase-like"/>
    <property type="match status" value="1"/>
</dbReference>
<name>A0A1T4U725_9BACT</name>
<comment type="cofactor">
    <cofactor evidence="1">
        <name>pantetheine 4'-phosphate</name>
        <dbReference type="ChEBI" id="CHEBI:47942"/>
    </cofactor>
</comment>
<dbReference type="FunFam" id="3.40.50.980:FF:000002">
    <property type="entry name" value="Enterobactin synthetase component F"/>
    <property type="match status" value="1"/>
</dbReference>
<dbReference type="GO" id="GO:0009239">
    <property type="term" value="P:enterobactin biosynthetic process"/>
    <property type="evidence" value="ECO:0007669"/>
    <property type="project" value="TreeGrafter"/>
</dbReference>
<dbReference type="Gene3D" id="3.40.366.10">
    <property type="entry name" value="Malonyl-Coenzyme A Acyl Carrier Protein, domain 2"/>
    <property type="match status" value="1"/>
</dbReference>
<evidence type="ECO:0000259" key="7">
    <source>
        <dbReference type="PROSITE" id="PS52004"/>
    </source>
</evidence>
<protein>
    <submittedName>
        <fullName evidence="8">Amino acid adenylation domain-containing protein</fullName>
    </submittedName>
</protein>
<dbReference type="SUPFAM" id="SSF55048">
    <property type="entry name" value="Probable ACP-binding domain of malonyl-CoA ACP transacylase"/>
    <property type="match status" value="1"/>
</dbReference>
<dbReference type="CDD" id="cd00833">
    <property type="entry name" value="PKS"/>
    <property type="match status" value="1"/>
</dbReference>
<dbReference type="InterPro" id="IPR014030">
    <property type="entry name" value="Ketoacyl_synth_N"/>
</dbReference>
<dbReference type="FunFam" id="2.30.38.10:FF:000001">
    <property type="entry name" value="Non-ribosomal peptide synthetase PvdI"/>
    <property type="match status" value="1"/>
</dbReference>
<dbReference type="Pfam" id="PF00501">
    <property type="entry name" value="AMP-binding"/>
    <property type="match status" value="1"/>
</dbReference>
<dbReference type="Gene3D" id="3.30.300.30">
    <property type="match status" value="1"/>
</dbReference>
<dbReference type="CDD" id="cd19531">
    <property type="entry name" value="LCL_NRPS-like"/>
    <property type="match status" value="1"/>
</dbReference>
<comment type="similarity">
    <text evidence="5">In the C-terminal section; belongs to the NRP synthetase family.</text>
</comment>
<evidence type="ECO:0000313" key="8">
    <source>
        <dbReference type="EMBL" id="SKA48494.1"/>
    </source>
</evidence>
<dbReference type="Pfam" id="PF02801">
    <property type="entry name" value="Ketoacyl-synt_C"/>
    <property type="match status" value="1"/>
</dbReference>
<evidence type="ECO:0000256" key="5">
    <source>
        <dbReference type="ARBA" id="ARBA00029443"/>
    </source>
</evidence>
<dbReference type="GO" id="GO:0009366">
    <property type="term" value="C:enterobactin synthetase complex"/>
    <property type="evidence" value="ECO:0007669"/>
    <property type="project" value="TreeGrafter"/>
</dbReference>
<dbReference type="Pfam" id="PF00698">
    <property type="entry name" value="Acyl_transf_1"/>
    <property type="match status" value="1"/>
</dbReference>
<dbReference type="SUPFAM" id="SSF52777">
    <property type="entry name" value="CoA-dependent acyltransferases"/>
    <property type="match status" value="2"/>
</dbReference>
<dbReference type="InterPro" id="IPR016039">
    <property type="entry name" value="Thiolase-like"/>
</dbReference>
<dbReference type="InterPro" id="IPR001242">
    <property type="entry name" value="Condensation_dom"/>
</dbReference>
<dbReference type="SMART" id="SM00823">
    <property type="entry name" value="PKS_PP"/>
    <property type="match status" value="2"/>
</dbReference>
<dbReference type="Pfam" id="PF00668">
    <property type="entry name" value="Condensation"/>
    <property type="match status" value="1"/>
</dbReference>
<dbReference type="SUPFAM" id="SSF51735">
    <property type="entry name" value="NAD(P)-binding Rossmann-fold domains"/>
    <property type="match status" value="2"/>
</dbReference>
<dbReference type="GO" id="GO:0047527">
    <property type="term" value="F:2,3-dihydroxybenzoate-serine ligase activity"/>
    <property type="evidence" value="ECO:0007669"/>
    <property type="project" value="TreeGrafter"/>
</dbReference>
<dbReference type="SUPFAM" id="SSF47336">
    <property type="entry name" value="ACP-like"/>
    <property type="match status" value="2"/>
</dbReference>
<feature type="domain" description="Carrier" evidence="6">
    <location>
        <begin position="2403"/>
        <end position="2480"/>
    </location>
</feature>
<keyword evidence="4" id="KW-0808">Transferase</keyword>
<dbReference type="InterPro" id="IPR001227">
    <property type="entry name" value="Ac_transferase_dom_sf"/>
</dbReference>
<gene>
    <name evidence="8" type="ORF">SAMN04488128_1137</name>
</gene>
<dbReference type="InterPro" id="IPR020806">
    <property type="entry name" value="PKS_PP-bd"/>
</dbReference>
<dbReference type="InterPro" id="IPR045851">
    <property type="entry name" value="AMP-bd_C_sf"/>
</dbReference>
<dbReference type="InterPro" id="IPR016036">
    <property type="entry name" value="Malonyl_transacylase_ACP-bd"/>
</dbReference>
<dbReference type="Gene3D" id="1.10.1200.10">
    <property type="entry name" value="ACP-like"/>
    <property type="match status" value="2"/>
</dbReference>
<dbReference type="InterPro" id="IPR042099">
    <property type="entry name" value="ANL_N_sf"/>
</dbReference>
<dbReference type="PROSITE" id="PS50075">
    <property type="entry name" value="CARRIER"/>
    <property type="match status" value="2"/>
</dbReference>
<evidence type="ECO:0000256" key="2">
    <source>
        <dbReference type="ARBA" id="ARBA00022450"/>
    </source>
</evidence>
<dbReference type="InterPro" id="IPR014031">
    <property type="entry name" value="Ketoacyl_synth_C"/>
</dbReference>
<dbReference type="InterPro" id="IPR014043">
    <property type="entry name" value="Acyl_transferase_dom"/>
</dbReference>
<dbReference type="InterPro" id="IPR036736">
    <property type="entry name" value="ACP-like_sf"/>
</dbReference>
<dbReference type="InterPro" id="IPR023213">
    <property type="entry name" value="CAT-like_dom_sf"/>
</dbReference>
<proteinExistence type="inferred from homology"/>
<dbReference type="InterPro" id="IPR020841">
    <property type="entry name" value="PKS_Beta-ketoAc_synthase_dom"/>
</dbReference>
<dbReference type="Pfam" id="PF08659">
    <property type="entry name" value="KR"/>
    <property type="match status" value="1"/>
</dbReference>
<dbReference type="FunFam" id="3.40.50.12780:FF:000012">
    <property type="entry name" value="Non-ribosomal peptide synthetase"/>
    <property type="match status" value="1"/>
</dbReference>
<dbReference type="SMART" id="SM00822">
    <property type="entry name" value="PKS_KR"/>
    <property type="match status" value="1"/>
</dbReference>
<evidence type="ECO:0000256" key="1">
    <source>
        <dbReference type="ARBA" id="ARBA00001957"/>
    </source>
</evidence>
<dbReference type="PROSITE" id="PS52004">
    <property type="entry name" value="KS3_2"/>
    <property type="match status" value="1"/>
</dbReference>
<dbReference type="InterPro" id="IPR057326">
    <property type="entry name" value="KR_dom"/>
</dbReference>
<dbReference type="InterPro" id="IPR009081">
    <property type="entry name" value="PP-bd_ACP"/>
</dbReference>
<dbReference type="InterPro" id="IPR013968">
    <property type="entry name" value="PKS_KR"/>
</dbReference>
<accession>A0A1T4U725</accession>
<keyword evidence="3" id="KW-0597">Phosphoprotein</keyword>
<dbReference type="InterPro" id="IPR010071">
    <property type="entry name" value="AA_adenyl_dom"/>
</dbReference>
<dbReference type="Gene3D" id="3.30.559.30">
    <property type="entry name" value="Nonribosomal peptide synthetase, condensation domain"/>
    <property type="match status" value="1"/>
</dbReference>
<evidence type="ECO:0000259" key="6">
    <source>
        <dbReference type="PROSITE" id="PS50075"/>
    </source>
</evidence>
<dbReference type="Proteomes" id="UP000190367">
    <property type="component" value="Unassembled WGS sequence"/>
</dbReference>
<evidence type="ECO:0000313" key="9">
    <source>
        <dbReference type="Proteomes" id="UP000190367"/>
    </source>
</evidence>
<dbReference type="GO" id="GO:0016746">
    <property type="term" value="F:acyltransferase activity"/>
    <property type="evidence" value="ECO:0007669"/>
    <property type="project" value="InterPro"/>
</dbReference>
<dbReference type="InterPro" id="IPR006162">
    <property type="entry name" value="Ppantetheine_attach_site"/>
</dbReference>
<dbReference type="Gene3D" id="3.30.70.250">
    <property type="entry name" value="Malonyl-CoA ACP transacylase, ACP-binding"/>
    <property type="match status" value="1"/>
</dbReference>
<feature type="domain" description="Ketosynthase family 3 (KS3)" evidence="7">
    <location>
        <begin position="2"/>
        <end position="426"/>
    </location>
</feature>
<dbReference type="RefSeq" id="WP_078673411.1">
    <property type="nucleotide sequence ID" value="NZ_FUWZ01000013.1"/>
</dbReference>
<sequence length="2502" mass="276855">MKKDIAIIGMSGRFPKSASIRELWDNLYGGKELIHFFSEKELEEKGVPQSDRQHPGFVRAGSFVSDTDKFDYPLFRYTVHEAGIMDPQTRLMHQLVWEALEDAGCTPETYHKKTGIFMGANKNLAWSVYATVTPVAHVDDMTKRKLSNPNFMASLIAYKFNFKGPCYFIDTACSTSLSTAHLACRSLLLNECGIAVVGGARLSSDEEKGYLHQEGGITSRDGHNKTFDSTSSGTIACDAAGVVILKRLEDALQDGDDIYAVIKGSAMNNDGSEKGGYTMPSIQGQAECIRLAHKIAGVSPADITYVEAHGTATRIGDPIEVEALNIAFNHDTTHKCALSTIKSNMGHADEAAGVSGLIKTTLAIHHRTIPASLHFNQANPAVNFAGGPFYVNAGTAPWSSRDGSPLTAGISSFGIGGTNVHMVLQEAPAVNRNTQDSGHQVFRISAASPEALERYEKRLLDFLRENPGADANSIAYTLQTGRRSLDYRKYLVASAVEGLAKQLASGAKTYAVTPGHHMVFMFSGQGAQYVNMGRELYDKYPAFREQLDKCLDLLHQYNNVDYKSVLFHDLDDKRLHDTLYTQPLLFVLEYALAKWLMQLGVRPDYMIGHSLGEYVAATISGVFGFEDAVRLICERAALMSAVAAGEMLSVAAPLSRLEKDLPATVAVAAVNTQDSCVLSGTRDDIAVVKEKLAQAGISAISLQTSHAFHSPMMEPVIAPFKAALAQVKMNTPEIPFVSNVSGKIITAEQAVSPDYWCEHLLSTVYFERGLQTLLELDRPVFVEIGPGRTLASFLNRAKGSSGEAAVLTTIRHQKDQAADTQHFAGFLGNLWVNGYDIDWNIFYGNNRPLKLHLPTYAFEPLVVTSKVTLSDTLLQHQGSSAKTLADAFYMPAWKHVPMPATRGPEEQILFFNDGSLAASQLLKSLVAAGHEVTAVLKSTSFDTSIPGHIFIDTASEGCMDHLLEHLPSKAAETVNIVYAWPLSLHAGHREDYQLLLELLKVYRDVNARFTFLSDRNFQVSGNEAAGSLQQHTAALLQVAAQENPAFSATVIDIDTTTLTEKDIQLIQQEIARVPAAEKVAIRYGRRWELRFEALAKAADMPAILPQQGVCVIAGNLDELVYSLAEILQTDYAAKVVICTDSHTSVPKSYDQLKRLPGVAQIRQFDLTDTDSWVATVAAIENEFGSVNGLIHAARYSGDITLVNDITLTGMVHHFEARVDVLQTLLRVFRHRQLDFIRVFSTLSAFVGGISYGLYASAAALMDALALQEHPGLPQPVVINPDRLHKDAPWIQYTDLREILHISFVYPELRQVIVSKREVNRLASGPEEEEKPKTHAAINRRHLDTGFIAPQSPTEIKIAGMMEDIFGVTGIGADDDFFEMGGDSLKALMLINRIRRETGADIAIQEMFENKTTASLALLTDERLRLLQGGNAVTTTAQDTLIPVLPPSDGGYPLSSSQYRLWMLDQLESGLAAYNIHRQVELNGDYDVKAFIRAVYALLDRHEILRTSFRKDAAHQVRQWITPTEELDFHITSMDLRGESDPMAAARELIAADVNQPFDLENAPLLRAALLQVEDHRYIFHYNMHHIISDGWSLGVIANDINTFYRAFVQGADPALEPLRVQYRDYASWQLAELNSGKAATSQQYWKNLLQGELPLVDFPSALARPAIKTQRGHTIECYLPADLTRQLKSFAREHDGSLFIVLLALWETLVYRYTGLEDVVTGSAVSGRNHADMENQIGFFVNTIVFRNQPDPRAGFLQHFSQVKSQALQSYAHQSYPFDRMVEDLNPKRQLNRNALFDILLVLQNTGKKQELAQFTPDTAQFYDRGNTPAKLDMELNFGEVGDYLSFSINYHPEVYDAALVQSIMRHFSTLASACMQLPEMPLGQLPLITPAEMVLLDRFNDTAVVYPQAGSVVDLFLQQVQQLPENVAVRFKDNALTYRELDQASNRFAGYLQQYFGVEAGALVGLCLYRSEWMLVAIMGILKAGAAYVPFDPDQPEERLAFLKQDSGIRVCIDQQQLEHFLHLLHDLPTTAVHIRTGDNDNAYAIYTSGSTGQPKGVLNHHAGLRNRLIWMQEYLRLSPADVVLQKTPYTFDVSVWELLLPLISGATLVFAIPDGHKDPYYLQEVITQYGITVLHFVPSMLHLFIASLGARQLSSVKHVVCSGEALPGKVVSEFRKRMPARIYNLYGPTEAAIDVTATDLTDADIIHQVSIGFPIANTRIYIVNDAMQLQPPGIAGELLIGGIQVAKGYLNRPELTAARFIDDPFVPGGRLYKTGDIARWNTDGSIAYLGRADGQVKIRGNRIELGEITAQLLANPSITDAVVSVSTKDGLEKELVAYVVSPEEQNATALRKYLQSKLPEYEIPAWFIQLDALPLSANGKIDFKQLPPPVHALKTATAYVAPENDTESRLTEIFAAVLDRPAGEIGTHDNFFDLGANSMKLIRVLELIRQELGVDIKPVYLFQYTTIHDLATCLFEQTKPESEMEDTLISDEIDSMIDLM</sequence>
<dbReference type="SMART" id="SM00825">
    <property type="entry name" value="PKS_KS"/>
    <property type="match status" value="1"/>
</dbReference>
<dbReference type="Gene3D" id="3.40.50.720">
    <property type="entry name" value="NAD(P)-binding Rossmann-like Domain"/>
    <property type="match status" value="1"/>
</dbReference>
<dbReference type="PROSITE" id="PS00012">
    <property type="entry name" value="PHOSPHOPANTETHEINE"/>
    <property type="match status" value="2"/>
</dbReference>